<proteinExistence type="predicted"/>
<protein>
    <submittedName>
        <fullName evidence="1">MmcQ/YjbR family DNA-binding protein</fullName>
    </submittedName>
</protein>
<name>A0A934R9T8_9BACT</name>
<accession>A0A934R9T8</accession>
<dbReference type="SUPFAM" id="SSF142906">
    <property type="entry name" value="YjbR-like"/>
    <property type="match status" value="1"/>
</dbReference>
<dbReference type="AlphaFoldDB" id="A0A934R9T8"/>
<comment type="caution">
    <text evidence="1">The sequence shown here is derived from an EMBL/GenBank/DDBJ whole genome shotgun (WGS) entry which is preliminary data.</text>
</comment>
<dbReference type="PANTHER" id="PTHR35145">
    <property type="entry name" value="CYTOPLASMIC PROTEIN-RELATED"/>
    <property type="match status" value="1"/>
</dbReference>
<dbReference type="InterPro" id="IPR007351">
    <property type="entry name" value="YjbR"/>
</dbReference>
<organism evidence="1 2">
    <name type="scientific">Haloferula rosea</name>
    <dbReference type="NCBI Taxonomy" id="490093"/>
    <lineage>
        <taxon>Bacteria</taxon>
        <taxon>Pseudomonadati</taxon>
        <taxon>Verrucomicrobiota</taxon>
        <taxon>Verrucomicrobiia</taxon>
        <taxon>Verrucomicrobiales</taxon>
        <taxon>Verrucomicrobiaceae</taxon>
        <taxon>Haloferula</taxon>
    </lineage>
</organism>
<dbReference type="GO" id="GO:0003677">
    <property type="term" value="F:DNA binding"/>
    <property type="evidence" value="ECO:0007669"/>
    <property type="project" value="UniProtKB-KW"/>
</dbReference>
<keyword evidence="2" id="KW-1185">Reference proteome</keyword>
<dbReference type="Gene3D" id="3.90.1150.30">
    <property type="match status" value="1"/>
</dbReference>
<dbReference type="EMBL" id="JAENII010000005">
    <property type="protein sequence ID" value="MBK1827032.1"/>
    <property type="molecule type" value="Genomic_DNA"/>
</dbReference>
<dbReference type="Proteomes" id="UP000658278">
    <property type="component" value="Unassembled WGS sequence"/>
</dbReference>
<dbReference type="PANTHER" id="PTHR35145:SF1">
    <property type="entry name" value="CYTOPLASMIC PROTEIN"/>
    <property type="match status" value="1"/>
</dbReference>
<keyword evidence="1" id="KW-0238">DNA-binding</keyword>
<dbReference type="RefSeq" id="WP_200278480.1">
    <property type="nucleotide sequence ID" value="NZ_JAENII010000005.1"/>
</dbReference>
<dbReference type="Pfam" id="PF04237">
    <property type="entry name" value="YjbR"/>
    <property type="match status" value="1"/>
</dbReference>
<evidence type="ECO:0000313" key="1">
    <source>
        <dbReference type="EMBL" id="MBK1827032.1"/>
    </source>
</evidence>
<dbReference type="InterPro" id="IPR038056">
    <property type="entry name" value="YjbR-like_sf"/>
</dbReference>
<dbReference type="InterPro" id="IPR058532">
    <property type="entry name" value="YjbR/MT2646/Rv2570-like"/>
</dbReference>
<sequence length="120" mass="13718">MNDIEAIHKTLLGFPETTEETPFGPEVLVYKVAGKMFATMSPDEFPVRMNLKCDPERAVELRDEHPAILPGYHMNKKHWNTLVLDGTLPDTLVSELIGHSFDCVFRELPARTRNRLKPDE</sequence>
<evidence type="ECO:0000313" key="2">
    <source>
        <dbReference type="Proteomes" id="UP000658278"/>
    </source>
</evidence>
<gene>
    <name evidence="1" type="ORF">JIN81_08375</name>
</gene>
<reference evidence="1" key="1">
    <citation type="submission" date="2021-01" db="EMBL/GenBank/DDBJ databases">
        <title>Modified the classification status of verrucomicrobia.</title>
        <authorList>
            <person name="Feng X."/>
        </authorList>
    </citation>
    <scope>NUCLEOTIDE SEQUENCE</scope>
    <source>
        <strain evidence="1">KCTC 22201</strain>
    </source>
</reference>